<dbReference type="InterPro" id="IPR025109">
    <property type="entry name" value="DUF4031"/>
</dbReference>
<dbReference type="EMBL" id="JACHOU010000001">
    <property type="protein sequence ID" value="MBB6352559.1"/>
    <property type="molecule type" value="Genomic_DNA"/>
</dbReference>
<dbReference type="AlphaFoldDB" id="A0A7X0KIC0"/>
<feature type="compositionally biased region" description="Basic and acidic residues" evidence="1">
    <location>
        <begin position="96"/>
        <end position="106"/>
    </location>
</feature>
<feature type="region of interest" description="Disordered" evidence="1">
    <location>
        <begin position="91"/>
        <end position="114"/>
    </location>
</feature>
<keyword evidence="4" id="KW-1185">Reference proteome</keyword>
<evidence type="ECO:0000313" key="4">
    <source>
        <dbReference type="Proteomes" id="UP000536262"/>
    </source>
</evidence>
<evidence type="ECO:0000256" key="1">
    <source>
        <dbReference type="SAM" id="MobiDB-lite"/>
    </source>
</evidence>
<comment type="caution">
    <text evidence="3">The sequence shown here is derived from an EMBL/GenBank/DDBJ whole genome shotgun (WGS) entry which is preliminary data.</text>
</comment>
<evidence type="ECO:0000313" key="3">
    <source>
        <dbReference type="EMBL" id="MBB6352559.1"/>
    </source>
</evidence>
<feature type="domain" description="DUF4031" evidence="2">
    <location>
        <begin position="3"/>
        <end position="82"/>
    </location>
</feature>
<accession>A0A7X0KIC0</accession>
<dbReference type="Proteomes" id="UP000536262">
    <property type="component" value="Unassembled WGS sequence"/>
</dbReference>
<reference evidence="3 4" key="1">
    <citation type="submission" date="2020-08" db="EMBL/GenBank/DDBJ databases">
        <title>Genomic Encyclopedia of Type Strains, Phase IV (KMG-IV): sequencing the most valuable type-strain genomes for metagenomic binning, comparative biology and taxonomic classification.</title>
        <authorList>
            <person name="Goeker M."/>
        </authorList>
    </citation>
    <scope>NUCLEOTIDE SEQUENCE [LARGE SCALE GENOMIC DNA]</scope>
    <source>
        <strain evidence="3 4">DSM 7051</strain>
    </source>
</reference>
<evidence type="ECO:0000259" key="2">
    <source>
        <dbReference type="Pfam" id="PF13223"/>
    </source>
</evidence>
<name>A0A7X0KIC0_9HYPH</name>
<proteinExistence type="predicted"/>
<sequence length="114" mass="13205">MAVYVDAAIWKWVGHRWCHLLADDTDQLHRFAAQLGLKRSSYQGPPKTSAPHYDITGFERDRAVRLGAVECSREEIVAVFRRVRVRDFKRRQPKPVKQETRQDEQGVSRWAAGS</sequence>
<dbReference type="Pfam" id="PF13223">
    <property type="entry name" value="DUF4031"/>
    <property type="match status" value="1"/>
</dbReference>
<gene>
    <name evidence="3" type="ORF">GGR00_000311</name>
</gene>
<organism evidence="3 4">
    <name type="scientific">Aminobacter aganoensis</name>
    <dbReference type="NCBI Taxonomy" id="83264"/>
    <lineage>
        <taxon>Bacteria</taxon>
        <taxon>Pseudomonadati</taxon>
        <taxon>Pseudomonadota</taxon>
        <taxon>Alphaproteobacteria</taxon>
        <taxon>Hyphomicrobiales</taxon>
        <taxon>Phyllobacteriaceae</taxon>
        <taxon>Aminobacter</taxon>
    </lineage>
</organism>
<protein>
    <recommendedName>
        <fullName evidence="2">DUF4031 domain-containing protein</fullName>
    </recommendedName>
</protein>